<organism evidence="2">
    <name type="scientific">Mytilinidion resinicola</name>
    <dbReference type="NCBI Taxonomy" id="574789"/>
    <lineage>
        <taxon>Eukaryota</taxon>
        <taxon>Fungi</taxon>
        <taxon>Dikarya</taxon>
        <taxon>Ascomycota</taxon>
        <taxon>Pezizomycotina</taxon>
        <taxon>Dothideomycetes</taxon>
        <taxon>Pleosporomycetidae</taxon>
        <taxon>Mytilinidiales</taxon>
        <taxon>Mytilinidiaceae</taxon>
        <taxon>Mytilinidion</taxon>
    </lineage>
</organism>
<reference evidence="4" key="3">
    <citation type="submission" date="2025-04" db="UniProtKB">
        <authorList>
            <consortium name="RefSeq"/>
        </authorList>
    </citation>
    <scope>IDENTIFICATION</scope>
    <source>
        <strain evidence="4">CBS 304.34</strain>
    </source>
</reference>
<evidence type="ECO:0000256" key="1">
    <source>
        <dbReference type="SAM" id="MobiDB-lite"/>
    </source>
</evidence>
<dbReference type="RefSeq" id="XP_033571134.1">
    <property type="nucleotide sequence ID" value="XM_033728474.1"/>
</dbReference>
<evidence type="ECO:0000313" key="2">
    <source>
        <dbReference type="EMBL" id="KAF2804170.1"/>
    </source>
</evidence>
<dbReference type="AlphaFoldDB" id="A0A6A6Y660"/>
<dbReference type="EMBL" id="MU003714">
    <property type="protein sequence ID" value="KAF2804170.1"/>
    <property type="molecule type" value="Genomic_DNA"/>
</dbReference>
<evidence type="ECO:0000313" key="3">
    <source>
        <dbReference type="Proteomes" id="UP000504636"/>
    </source>
</evidence>
<protein>
    <submittedName>
        <fullName evidence="2 4">Uncharacterized protein</fullName>
    </submittedName>
</protein>
<dbReference type="Proteomes" id="UP000504636">
    <property type="component" value="Unplaced"/>
</dbReference>
<name>A0A6A6Y660_9PEZI</name>
<reference evidence="2 4" key="1">
    <citation type="journal article" date="2020" name="Stud. Mycol.">
        <title>101 Dothideomycetes genomes: a test case for predicting lifestyles and emergence of pathogens.</title>
        <authorList>
            <person name="Haridas S."/>
            <person name="Albert R."/>
            <person name="Binder M."/>
            <person name="Bloem J."/>
            <person name="Labutti K."/>
            <person name="Salamov A."/>
            <person name="Andreopoulos B."/>
            <person name="Baker S."/>
            <person name="Barry K."/>
            <person name="Bills G."/>
            <person name="Bluhm B."/>
            <person name="Cannon C."/>
            <person name="Castanera R."/>
            <person name="Culley D."/>
            <person name="Daum C."/>
            <person name="Ezra D."/>
            <person name="Gonzalez J."/>
            <person name="Henrissat B."/>
            <person name="Kuo A."/>
            <person name="Liang C."/>
            <person name="Lipzen A."/>
            <person name="Lutzoni F."/>
            <person name="Magnuson J."/>
            <person name="Mondo S."/>
            <person name="Nolan M."/>
            <person name="Ohm R."/>
            <person name="Pangilinan J."/>
            <person name="Park H.-J."/>
            <person name="Ramirez L."/>
            <person name="Alfaro M."/>
            <person name="Sun H."/>
            <person name="Tritt A."/>
            <person name="Yoshinaga Y."/>
            <person name="Zwiers L.-H."/>
            <person name="Turgeon B."/>
            <person name="Goodwin S."/>
            <person name="Spatafora J."/>
            <person name="Crous P."/>
            <person name="Grigoriev I."/>
        </authorList>
    </citation>
    <scope>NUCLEOTIDE SEQUENCE</scope>
    <source>
        <strain evidence="2 4">CBS 304.34</strain>
    </source>
</reference>
<accession>A0A6A6Y660</accession>
<proteinExistence type="predicted"/>
<keyword evidence="3" id="KW-1185">Reference proteome</keyword>
<reference evidence="4" key="2">
    <citation type="submission" date="2020-04" db="EMBL/GenBank/DDBJ databases">
        <authorList>
            <consortium name="NCBI Genome Project"/>
        </authorList>
    </citation>
    <scope>NUCLEOTIDE SEQUENCE</scope>
    <source>
        <strain evidence="4">CBS 304.34</strain>
    </source>
</reference>
<gene>
    <name evidence="2 4" type="ORF">BDZ99DRAFT_575487</name>
</gene>
<dbReference type="GeneID" id="54469367"/>
<dbReference type="OrthoDB" id="3946303at2759"/>
<evidence type="ECO:0000313" key="4">
    <source>
        <dbReference type="RefSeq" id="XP_033571134.1"/>
    </source>
</evidence>
<feature type="region of interest" description="Disordered" evidence="1">
    <location>
        <begin position="6"/>
        <end position="36"/>
    </location>
</feature>
<sequence>MHVEALNAAIPPYHTSKAPTTPLYHDPTSRDAKRRQRSKMCLLERYDPIVPNRPKENASTLIASITNDFIRYNAKRLTDEQGLLHEIPKHTPTNPKCIKKIGKHNSPPLEIPAPDASIQEVRLFIHMVLTLEEYKIYKDHPEFIVYTVYSWHEMASLSRT</sequence>